<dbReference type="OrthoDB" id="10063560at2759"/>
<organism evidence="3 4">
    <name type="scientific">Diploscapter pachys</name>
    <dbReference type="NCBI Taxonomy" id="2018661"/>
    <lineage>
        <taxon>Eukaryota</taxon>
        <taxon>Metazoa</taxon>
        <taxon>Ecdysozoa</taxon>
        <taxon>Nematoda</taxon>
        <taxon>Chromadorea</taxon>
        <taxon>Rhabditida</taxon>
        <taxon>Rhabditina</taxon>
        <taxon>Rhabditomorpha</taxon>
        <taxon>Rhabditoidea</taxon>
        <taxon>Rhabditidae</taxon>
        <taxon>Diploscapter</taxon>
    </lineage>
</organism>
<feature type="compositionally biased region" description="Low complexity" evidence="2">
    <location>
        <begin position="103"/>
        <end position="114"/>
    </location>
</feature>
<protein>
    <recommendedName>
        <fullName evidence="5">ASD2 domain-containing protein</fullName>
    </recommendedName>
</protein>
<gene>
    <name evidence="3" type="ORF">WR25_05266</name>
</gene>
<keyword evidence="1" id="KW-0175">Coiled coil</keyword>
<evidence type="ECO:0008006" key="5">
    <source>
        <dbReference type="Google" id="ProtNLM"/>
    </source>
</evidence>
<evidence type="ECO:0000256" key="1">
    <source>
        <dbReference type="SAM" id="Coils"/>
    </source>
</evidence>
<reference evidence="3 4" key="1">
    <citation type="journal article" date="2017" name="Curr. Biol.">
        <title>Genome architecture and evolution of a unichromosomal asexual nematode.</title>
        <authorList>
            <person name="Fradin H."/>
            <person name="Zegar C."/>
            <person name="Gutwein M."/>
            <person name="Lucas J."/>
            <person name="Kovtun M."/>
            <person name="Corcoran D."/>
            <person name="Baugh L.R."/>
            <person name="Kiontke K."/>
            <person name="Gunsalus K."/>
            <person name="Fitch D.H."/>
            <person name="Piano F."/>
        </authorList>
    </citation>
    <scope>NUCLEOTIDE SEQUENCE [LARGE SCALE GENOMIC DNA]</scope>
    <source>
        <strain evidence="3">PF1309</strain>
    </source>
</reference>
<keyword evidence="4" id="KW-1185">Reference proteome</keyword>
<feature type="coiled-coil region" evidence="1">
    <location>
        <begin position="231"/>
        <end position="258"/>
    </location>
</feature>
<proteinExistence type="predicted"/>
<evidence type="ECO:0000313" key="4">
    <source>
        <dbReference type="Proteomes" id="UP000218231"/>
    </source>
</evidence>
<evidence type="ECO:0000313" key="3">
    <source>
        <dbReference type="EMBL" id="PAV89132.1"/>
    </source>
</evidence>
<sequence>MKEILEPIASTDRIPSNVASKSIWCKTKDTSETRRAGITTFSIPVTVIFDQFKSINDDDDFFRSNSLIDSGGYQSILPDLRPTFVPTPAPRLSTSLSSSMSYLETSSGSLSGSGPAPPVPPTKPTVEVHPMPNEERVPLPQSQGFNKSMDSDMLKKQKPAVPAKPKGLLIDHMSRSTSLTSLASPVSQTANSFLNNLVNSPSLLNLQKAYKNPEMGSQEFKKLESSRVESIQKVNRRLSEYERDRKTIDEELDQINRIGDRLLSTIEMCDRNLAAKISILEEEENRQFNLYKDTLMRLVEDYRIVEDRIADAQLQLRTLHTTNRVSCSS</sequence>
<dbReference type="EMBL" id="LIAE01006473">
    <property type="protein sequence ID" value="PAV89132.1"/>
    <property type="molecule type" value="Genomic_DNA"/>
</dbReference>
<accession>A0A2A2LSA5</accession>
<feature type="region of interest" description="Disordered" evidence="2">
    <location>
        <begin position="103"/>
        <end position="148"/>
    </location>
</feature>
<comment type="caution">
    <text evidence="3">The sequence shown here is derived from an EMBL/GenBank/DDBJ whole genome shotgun (WGS) entry which is preliminary data.</text>
</comment>
<name>A0A2A2LSA5_9BILA</name>
<dbReference type="AlphaFoldDB" id="A0A2A2LSA5"/>
<dbReference type="Proteomes" id="UP000218231">
    <property type="component" value="Unassembled WGS sequence"/>
</dbReference>
<evidence type="ECO:0000256" key="2">
    <source>
        <dbReference type="SAM" id="MobiDB-lite"/>
    </source>
</evidence>
<dbReference type="STRING" id="2018661.A0A2A2LSA5"/>